<dbReference type="PANTHER" id="PTHR46150:SF3">
    <property type="entry name" value="RHO GTPASE-ACTIVATING PROTEIN 100F"/>
    <property type="match status" value="1"/>
</dbReference>
<dbReference type="PROSITE" id="PS50106">
    <property type="entry name" value="PDZ"/>
    <property type="match status" value="1"/>
</dbReference>
<dbReference type="PANTHER" id="PTHR46150">
    <property type="entry name" value="RHO GTPASE-ACTIVATING PROTEIN 100F"/>
    <property type="match status" value="1"/>
</dbReference>
<dbReference type="Gene3D" id="2.30.42.10">
    <property type="match status" value="1"/>
</dbReference>
<dbReference type="Gene3D" id="1.10.555.10">
    <property type="entry name" value="Rho GTPase activation protein"/>
    <property type="match status" value="1"/>
</dbReference>
<dbReference type="InterPro" id="IPR001478">
    <property type="entry name" value="PDZ"/>
</dbReference>
<dbReference type="Gene3D" id="2.60.40.150">
    <property type="entry name" value="C2 domain"/>
    <property type="match status" value="1"/>
</dbReference>
<dbReference type="InterPro" id="IPR057459">
    <property type="entry name" value="SYDE1/2_C2"/>
</dbReference>
<dbReference type="CDD" id="cd00030">
    <property type="entry name" value="C2"/>
    <property type="match status" value="1"/>
</dbReference>
<evidence type="ECO:0000259" key="4">
    <source>
        <dbReference type="PROSITE" id="PS50106"/>
    </source>
</evidence>
<gene>
    <name evidence="6" type="ORF">B4U80_07726</name>
</gene>
<organism evidence="6 7">
    <name type="scientific">Leptotrombidium deliense</name>
    <dbReference type="NCBI Taxonomy" id="299467"/>
    <lineage>
        <taxon>Eukaryota</taxon>
        <taxon>Metazoa</taxon>
        <taxon>Ecdysozoa</taxon>
        <taxon>Arthropoda</taxon>
        <taxon>Chelicerata</taxon>
        <taxon>Arachnida</taxon>
        <taxon>Acari</taxon>
        <taxon>Acariformes</taxon>
        <taxon>Trombidiformes</taxon>
        <taxon>Prostigmata</taxon>
        <taxon>Anystina</taxon>
        <taxon>Parasitengona</taxon>
        <taxon>Trombiculoidea</taxon>
        <taxon>Trombiculidae</taxon>
        <taxon>Leptotrombidium</taxon>
    </lineage>
</organism>
<dbReference type="GO" id="GO:0007165">
    <property type="term" value="P:signal transduction"/>
    <property type="evidence" value="ECO:0007669"/>
    <property type="project" value="InterPro"/>
</dbReference>
<dbReference type="InterPro" id="IPR000008">
    <property type="entry name" value="C2_dom"/>
</dbReference>
<evidence type="ECO:0000313" key="6">
    <source>
        <dbReference type="EMBL" id="RWS28310.1"/>
    </source>
</evidence>
<dbReference type="SUPFAM" id="SSF49562">
    <property type="entry name" value="C2 domain (Calcium/lipid-binding domain, CaLB)"/>
    <property type="match status" value="1"/>
</dbReference>
<dbReference type="InterPro" id="IPR052118">
    <property type="entry name" value="Rho-GAP_regulator"/>
</dbReference>
<dbReference type="GO" id="GO:0046578">
    <property type="term" value="P:regulation of Ras protein signal transduction"/>
    <property type="evidence" value="ECO:0007669"/>
    <property type="project" value="TreeGrafter"/>
</dbReference>
<dbReference type="InterPro" id="IPR035892">
    <property type="entry name" value="C2_domain_sf"/>
</dbReference>
<dbReference type="EMBL" id="NCKV01001457">
    <property type="protein sequence ID" value="RWS28310.1"/>
    <property type="molecule type" value="Genomic_DNA"/>
</dbReference>
<dbReference type="InterPro" id="IPR000198">
    <property type="entry name" value="RhoGAP_dom"/>
</dbReference>
<dbReference type="PROSITE" id="PS50004">
    <property type="entry name" value="C2"/>
    <property type="match status" value="1"/>
</dbReference>
<dbReference type="OrthoDB" id="120383at2759"/>
<protein>
    <submittedName>
        <fullName evidence="6">Rho GTPase-activating protein 100F-like protein</fullName>
    </submittedName>
</protein>
<keyword evidence="7" id="KW-1185">Reference proteome</keyword>
<dbReference type="SUPFAM" id="SSF50156">
    <property type="entry name" value="PDZ domain-like"/>
    <property type="match status" value="1"/>
</dbReference>
<feature type="domain" description="Rho-GAP" evidence="5">
    <location>
        <begin position="941"/>
        <end position="1020"/>
    </location>
</feature>
<comment type="caution">
    <text evidence="6">The sequence shown here is derived from an EMBL/GenBank/DDBJ whole genome shotgun (WGS) entry which is preliminary data.</text>
</comment>
<feature type="region of interest" description="Disordered" evidence="2">
    <location>
        <begin position="541"/>
        <end position="562"/>
    </location>
</feature>
<dbReference type="InterPro" id="IPR008936">
    <property type="entry name" value="Rho_GTPase_activation_prot"/>
</dbReference>
<keyword evidence="1" id="KW-0343">GTPase activation</keyword>
<evidence type="ECO:0000256" key="2">
    <source>
        <dbReference type="SAM" id="MobiDB-lite"/>
    </source>
</evidence>
<dbReference type="STRING" id="299467.A0A443SLA7"/>
<dbReference type="Pfam" id="PF25336">
    <property type="entry name" value="C2_SYDE"/>
    <property type="match status" value="1"/>
</dbReference>
<dbReference type="Pfam" id="PF00595">
    <property type="entry name" value="PDZ"/>
    <property type="match status" value="1"/>
</dbReference>
<dbReference type="CDD" id="cd06718">
    <property type="entry name" value="PDZ_Par6-like"/>
    <property type="match status" value="1"/>
</dbReference>
<evidence type="ECO:0000259" key="3">
    <source>
        <dbReference type="PROSITE" id="PS50004"/>
    </source>
</evidence>
<evidence type="ECO:0000313" key="7">
    <source>
        <dbReference type="Proteomes" id="UP000288716"/>
    </source>
</evidence>
<dbReference type="GO" id="GO:0097060">
    <property type="term" value="C:synaptic membrane"/>
    <property type="evidence" value="ECO:0007669"/>
    <property type="project" value="TreeGrafter"/>
</dbReference>
<dbReference type="GO" id="GO:0005096">
    <property type="term" value="F:GTPase activator activity"/>
    <property type="evidence" value="ECO:0007669"/>
    <property type="project" value="UniProtKB-KW"/>
</dbReference>
<feature type="domain" description="PDZ" evidence="4">
    <location>
        <begin position="131"/>
        <end position="201"/>
    </location>
</feature>
<feature type="domain" description="C2" evidence="3">
    <location>
        <begin position="785"/>
        <end position="901"/>
    </location>
</feature>
<dbReference type="InterPro" id="IPR036034">
    <property type="entry name" value="PDZ_sf"/>
</dbReference>
<dbReference type="GO" id="GO:0016477">
    <property type="term" value="P:cell migration"/>
    <property type="evidence" value="ECO:0007669"/>
    <property type="project" value="TreeGrafter"/>
</dbReference>
<dbReference type="SMART" id="SM00228">
    <property type="entry name" value="PDZ"/>
    <property type="match status" value="1"/>
</dbReference>
<proteinExistence type="predicted"/>
<evidence type="ECO:0000256" key="1">
    <source>
        <dbReference type="ARBA" id="ARBA00022468"/>
    </source>
</evidence>
<sequence length="1020" mass="116302">MHQRIIGEGTSFGYAQHPQYQYYQHQPGTSHHNPFRRTVHFQNTYHDPSDRGRLMPEMVLQSDFRKISGISSEVFRQIEAVEKEFDATTFEAVEKRGEMLIRVLDPRQLGRAGAEAGWRYLSAEGGQSVQFVEIVKRPGQTLGLYIREGDGFRVHEGVFISRIALESPVYNSGLLKVGDEILAVNLVDVRRMSLDDVVIIMSIPRRLVLTIRTRTHRDGVHSSVDMMTSRRSYGDEYRQPPVVVVKKDLTEDDGYLQDDVSSNRESENGHLLQARLKGLPAEIPPVAISLHSGNSMMFADEHGVYYNRPGGRVSRDDSWSQLQQRNIEYQNARYGVITRQPHSLQRQYPRTIENLAEHSHQYGYSGYTSDVPTLRRSAMQVTNASVHRPMLERSSSVRQRLMDEYASAGALRRGRLLRTESDNRIHPTASDYFIDQYSRPVSRSNLRSQTPTGYIGLSQMHGIRRRNEDLRQSLSTHGISSLMRRRRFTDGSVSDTEVDSISSRPIAVRRNVGRYTPRGRATRDLFQNRSHSLPRTMRTEPLSEYRYSKPSASPFRPRMHQKGPQSVRFEKMFGYDEDSDGAVSAPELPDERRARRMLGKHCRRGQSPNDYSSDEYRQWLRRAPSTSAIYETIRRAGGGASASTLPSGLSSTSLYRIAHSAESLLDTIRMEQQKSLLENLYANRIAGKTSPLPSMLTKRDYSNDSLSARQQHHRNRAHLRSQSTGIDYLRTIPNPTPVKPSDHERMHLLTLNPREFFKYRYEKPIAQETATTNDVNASTVNENNTTSTTTANHKPQSIGFTGILWVHLLAGRGLRSVSVPANNRDLYCVIESDRMHKARTVVRTGESSFDWDEIFELDLFETKEVSFLLYSWDPQSKHKLCYKGVINLISLSLNETPVHSLALKMEPKGTVYVKLRYKDPHLAFQRSTVNTSLHSTAIFGVDLETVVNRENSGFNVPLIVKRCVEEIERRGIDLVGIYRLCGSAVRKKMLRDAFDKNAWIVDLSAEHVPDINVITSELIC</sequence>
<dbReference type="SUPFAM" id="SSF48350">
    <property type="entry name" value="GTPase activation domain, GAP"/>
    <property type="match status" value="1"/>
</dbReference>
<dbReference type="Proteomes" id="UP000288716">
    <property type="component" value="Unassembled WGS sequence"/>
</dbReference>
<dbReference type="VEuPathDB" id="VectorBase:LDEU003730"/>
<name>A0A443SLA7_9ACAR</name>
<dbReference type="GO" id="GO:0030030">
    <property type="term" value="P:cell projection organization"/>
    <property type="evidence" value="ECO:0007669"/>
    <property type="project" value="TreeGrafter"/>
</dbReference>
<dbReference type="Pfam" id="PF00620">
    <property type="entry name" value="RhoGAP"/>
    <property type="match status" value="1"/>
</dbReference>
<evidence type="ECO:0000259" key="5">
    <source>
        <dbReference type="PROSITE" id="PS50238"/>
    </source>
</evidence>
<accession>A0A443SLA7</accession>
<reference evidence="6 7" key="1">
    <citation type="journal article" date="2018" name="Gigascience">
        <title>Genomes of trombidid mites reveal novel predicted allergens and laterally-transferred genes associated with secondary metabolism.</title>
        <authorList>
            <person name="Dong X."/>
            <person name="Chaisiri K."/>
            <person name="Xia D."/>
            <person name="Armstrong S.D."/>
            <person name="Fang Y."/>
            <person name="Donnelly M.J."/>
            <person name="Kadowaki T."/>
            <person name="McGarry J.W."/>
            <person name="Darby A.C."/>
            <person name="Makepeace B.L."/>
        </authorList>
    </citation>
    <scope>NUCLEOTIDE SEQUENCE [LARGE SCALE GENOMIC DNA]</scope>
    <source>
        <strain evidence="6">UoL-UT</strain>
    </source>
</reference>
<dbReference type="AlphaFoldDB" id="A0A443SLA7"/>
<dbReference type="SMART" id="SM00239">
    <property type="entry name" value="C2"/>
    <property type="match status" value="1"/>
</dbReference>
<dbReference type="PROSITE" id="PS50238">
    <property type="entry name" value="RHOGAP"/>
    <property type="match status" value="1"/>
</dbReference>